<feature type="region of interest" description="Disordered" evidence="2">
    <location>
        <begin position="425"/>
        <end position="456"/>
    </location>
</feature>
<dbReference type="AlphaFoldDB" id="A0A6V8MQ13"/>
<keyword evidence="3" id="KW-0732">Signal</keyword>
<comment type="caution">
    <text evidence="4">The sequence shown here is derived from an EMBL/GenBank/DDBJ whole genome shotgun (WGS) entry which is preliminary data.</text>
</comment>
<dbReference type="SUPFAM" id="SSF56954">
    <property type="entry name" value="Outer membrane efflux proteins (OEP)"/>
    <property type="match status" value="1"/>
</dbReference>
<evidence type="ECO:0000256" key="2">
    <source>
        <dbReference type="SAM" id="MobiDB-lite"/>
    </source>
</evidence>
<accession>A0A6V8MQ13</accession>
<dbReference type="Pfam" id="PF02321">
    <property type="entry name" value="OEP"/>
    <property type="match status" value="2"/>
</dbReference>
<reference evidence="5" key="1">
    <citation type="submission" date="2020-06" db="EMBL/GenBank/DDBJ databases">
        <title>Draft genomic sequence of Geomonas sp. Red330.</title>
        <authorList>
            <person name="Itoh H."/>
            <person name="Zhenxing X."/>
            <person name="Ushijima N."/>
            <person name="Masuda Y."/>
            <person name="Shiratori Y."/>
            <person name="Senoo K."/>
        </authorList>
    </citation>
    <scope>NUCLEOTIDE SEQUENCE [LARGE SCALE GENOMIC DNA]</scope>
    <source>
        <strain evidence="5">Red330</strain>
    </source>
</reference>
<protein>
    <submittedName>
        <fullName evidence="4">RND transporter</fullName>
    </submittedName>
</protein>
<feature type="signal peptide" evidence="3">
    <location>
        <begin position="1"/>
        <end position="22"/>
    </location>
</feature>
<feature type="compositionally biased region" description="Basic and acidic residues" evidence="2">
    <location>
        <begin position="442"/>
        <end position="456"/>
    </location>
</feature>
<name>A0A6V8MQ13_9BACT</name>
<evidence type="ECO:0000256" key="3">
    <source>
        <dbReference type="SAM" id="SignalP"/>
    </source>
</evidence>
<keyword evidence="5" id="KW-1185">Reference proteome</keyword>
<dbReference type="Proteomes" id="UP000556026">
    <property type="component" value="Unassembled WGS sequence"/>
</dbReference>
<organism evidence="4 5">
    <name type="scientific">Geomonas silvestris</name>
    <dbReference type="NCBI Taxonomy" id="2740184"/>
    <lineage>
        <taxon>Bacteria</taxon>
        <taxon>Pseudomonadati</taxon>
        <taxon>Thermodesulfobacteriota</taxon>
        <taxon>Desulfuromonadia</taxon>
        <taxon>Geobacterales</taxon>
        <taxon>Geobacteraceae</taxon>
        <taxon>Geomonas</taxon>
    </lineage>
</organism>
<dbReference type="InterPro" id="IPR003423">
    <property type="entry name" value="OMP_efflux"/>
</dbReference>
<dbReference type="RefSeq" id="WP_183356496.1">
    <property type="nucleotide sequence ID" value="NZ_BLXX01000018.1"/>
</dbReference>
<dbReference type="InterPro" id="IPR010131">
    <property type="entry name" value="MdtP/NodT-like"/>
</dbReference>
<evidence type="ECO:0000256" key="1">
    <source>
        <dbReference type="ARBA" id="ARBA00007613"/>
    </source>
</evidence>
<evidence type="ECO:0000313" key="4">
    <source>
        <dbReference type="EMBL" id="GFO61709.1"/>
    </source>
</evidence>
<comment type="similarity">
    <text evidence="1">Belongs to the outer membrane factor (OMF) (TC 1.B.17) family.</text>
</comment>
<sequence>MHARFVTTALLIALLAVRPVQAAEHHSTQTENLNLLIETALTGNPELKASASRWEMFKSRVKQAGSWEDPMLMLKIQNGIVTDPLNFTRDSMTQKVIGIAQQIPYFGKTALREEVALHEAEAQHFAHGERRLEITRMVKEAYYQIGSIDHELYLLQKNIDIMDTFITLAETKYSVGQGAQQDIFKAQLERSKMLDMKITLEQQRKSQAIALNALLYRPADTPVGEIPEFGIDPALPRSQDLVTLAEENRPALKGLAAQVLKGRGSEALARKESYPDFNVSFEYMQRQPAMGSDGSDMYSLGVTFNLPVRKERRQAMVAEANSEVAMATEEMNATRNTISSGIADLLSQMERRRQLVDLYKNGIIPQAEQALESATIGYRVNKVDFLTLLDSRVNLYNFEHQYYDSIADFQMKKAQLEALVGGSLSGADHGARPTGEQMKTSSHGEHLRQDGAKPQP</sequence>
<dbReference type="PANTHER" id="PTHR30203:SF24">
    <property type="entry name" value="BLR4935 PROTEIN"/>
    <property type="match status" value="1"/>
</dbReference>
<proteinExistence type="inferred from homology"/>
<dbReference type="GO" id="GO:0015562">
    <property type="term" value="F:efflux transmembrane transporter activity"/>
    <property type="evidence" value="ECO:0007669"/>
    <property type="project" value="InterPro"/>
</dbReference>
<dbReference type="EMBL" id="BLXX01000018">
    <property type="protein sequence ID" value="GFO61709.1"/>
    <property type="molecule type" value="Genomic_DNA"/>
</dbReference>
<evidence type="ECO:0000313" key="5">
    <source>
        <dbReference type="Proteomes" id="UP000556026"/>
    </source>
</evidence>
<dbReference type="Gene3D" id="1.20.1600.10">
    <property type="entry name" value="Outer membrane efflux proteins (OEP)"/>
    <property type="match status" value="1"/>
</dbReference>
<dbReference type="PANTHER" id="PTHR30203">
    <property type="entry name" value="OUTER MEMBRANE CATION EFFLUX PROTEIN"/>
    <property type="match status" value="1"/>
</dbReference>
<feature type="chain" id="PRO_5028166254" evidence="3">
    <location>
        <begin position="23"/>
        <end position="456"/>
    </location>
</feature>
<gene>
    <name evidence="4" type="ORF">GMST_40340</name>
</gene>